<evidence type="ECO:0000313" key="3">
    <source>
        <dbReference type="Proteomes" id="UP000437068"/>
    </source>
</evidence>
<evidence type="ECO:0000256" key="1">
    <source>
        <dbReference type="SAM" id="Phobius"/>
    </source>
</evidence>
<name>A0A6A4EPK7_9STRA</name>
<feature type="transmembrane region" description="Helical" evidence="1">
    <location>
        <begin position="42"/>
        <end position="62"/>
    </location>
</feature>
<keyword evidence="1" id="KW-0812">Transmembrane</keyword>
<protein>
    <submittedName>
        <fullName evidence="2">Uncharacterized protein</fullName>
    </submittedName>
</protein>
<sequence length="94" mass="10165">MVIAVPCVVDRLRDAIFSVRADEFQRSDVVTTSGCKCVCSHFMAFICLFSIACFIAVLDHFIEKFATRNSITGTCPPEAATDIAAAVQPSSRCA</sequence>
<gene>
    <name evidence="2" type="ORF">PF001_g4458</name>
</gene>
<keyword evidence="1" id="KW-0472">Membrane</keyword>
<accession>A0A6A4EPK7</accession>
<comment type="caution">
    <text evidence="2">The sequence shown here is derived from an EMBL/GenBank/DDBJ whole genome shotgun (WGS) entry which is preliminary data.</text>
</comment>
<dbReference type="AlphaFoldDB" id="A0A6A4EPK7"/>
<dbReference type="EMBL" id="QXGE01000155">
    <property type="protein sequence ID" value="KAE9322322.1"/>
    <property type="molecule type" value="Genomic_DNA"/>
</dbReference>
<dbReference type="Proteomes" id="UP000437068">
    <property type="component" value="Unassembled WGS sequence"/>
</dbReference>
<evidence type="ECO:0000313" key="2">
    <source>
        <dbReference type="EMBL" id="KAE9322322.1"/>
    </source>
</evidence>
<organism evidence="2 3">
    <name type="scientific">Phytophthora fragariae</name>
    <dbReference type="NCBI Taxonomy" id="53985"/>
    <lineage>
        <taxon>Eukaryota</taxon>
        <taxon>Sar</taxon>
        <taxon>Stramenopiles</taxon>
        <taxon>Oomycota</taxon>
        <taxon>Peronosporomycetes</taxon>
        <taxon>Peronosporales</taxon>
        <taxon>Peronosporaceae</taxon>
        <taxon>Phytophthora</taxon>
    </lineage>
</organism>
<proteinExistence type="predicted"/>
<keyword evidence="1" id="KW-1133">Transmembrane helix</keyword>
<reference evidence="2 3" key="1">
    <citation type="submission" date="2018-08" db="EMBL/GenBank/DDBJ databases">
        <title>Genomic investigation of the strawberry pathogen Phytophthora fragariae indicates pathogenicity is determined by transcriptional variation in three key races.</title>
        <authorList>
            <person name="Adams T.M."/>
            <person name="Armitage A.D."/>
            <person name="Sobczyk M.K."/>
            <person name="Bates H.J."/>
            <person name="Dunwell J.M."/>
            <person name="Nellist C.F."/>
            <person name="Harrison R.J."/>
        </authorList>
    </citation>
    <scope>NUCLEOTIDE SEQUENCE [LARGE SCALE GENOMIC DNA]</scope>
    <source>
        <strain evidence="2 3">A4</strain>
    </source>
</reference>